<dbReference type="SUPFAM" id="SSF53850">
    <property type="entry name" value="Periplasmic binding protein-like II"/>
    <property type="match status" value="1"/>
</dbReference>
<comment type="caution">
    <text evidence="2">The sequence shown here is derived from an EMBL/GenBank/DDBJ whole genome shotgun (WGS) entry which is preliminary data.</text>
</comment>
<evidence type="ECO:0000256" key="1">
    <source>
        <dbReference type="SAM" id="SignalP"/>
    </source>
</evidence>
<evidence type="ECO:0000313" key="2">
    <source>
        <dbReference type="EMBL" id="MBC3766803.1"/>
    </source>
</evidence>
<reference evidence="2" key="2">
    <citation type="submission" date="2020-08" db="EMBL/GenBank/DDBJ databases">
        <authorList>
            <person name="Lai Q."/>
        </authorList>
    </citation>
    <scope>NUCLEOTIDE SEQUENCE</scope>
    <source>
        <strain evidence="2">S27-2</strain>
    </source>
</reference>
<gene>
    <name evidence="2" type="ORF">H8B19_13015</name>
</gene>
<sequence>MKGIQQRFILGVITCLWCLSSQAAVWDVVYPKPLIEGDKRDEYPIAVLKLALEQTGVKYRLRESIHSMEQSRSFSSLQSNREINVLWSMTDSTREAQLMPIRIPIFKGLIGLRLFLARKETLPDLQRVSTLTSLRDFIMVQGKDWPDTKILQSNGFEVATSPYYPGLFDVLEQQQAELFPRSVVEIWTELDADNHSDTLDIEPDLGVYYPTAMYYFVNKKNIVLGNILRSGLEMAVKNGEFDKLFLSVHQSLIEKANLKERKIFNLTNPILPKETPLERKELWYQVNLTSGQ</sequence>
<name>A0A8J6IWR2_9ALTE</name>
<keyword evidence="3" id="KW-1185">Reference proteome</keyword>
<evidence type="ECO:0000313" key="3">
    <source>
        <dbReference type="Proteomes" id="UP000601768"/>
    </source>
</evidence>
<keyword evidence="1" id="KW-0732">Signal</keyword>
<dbReference type="EMBL" id="JACNEP010000010">
    <property type="protein sequence ID" value="MBC3766803.1"/>
    <property type="molecule type" value="Genomic_DNA"/>
</dbReference>
<dbReference type="Proteomes" id="UP000601768">
    <property type="component" value="Unassembled WGS sequence"/>
</dbReference>
<proteinExistence type="predicted"/>
<protein>
    <submittedName>
        <fullName evidence="2">Amino acid ABC transporter substrate-binding protein</fullName>
    </submittedName>
</protein>
<accession>A0A8J6IWR2</accession>
<dbReference type="RefSeq" id="WP_186507327.1">
    <property type="nucleotide sequence ID" value="NZ_JACNEP010000010.1"/>
</dbReference>
<organism evidence="2 3">
    <name type="scientific">Neptunicella marina</name>
    <dbReference type="NCBI Taxonomy" id="2125989"/>
    <lineage>
        <taxon>Bacteria</taxon>
        <taxon>Pseudomonadati</taxon>
        <taxon>Pseudomonadota</taxon>
        <taxon>Gammaproteobacteria</taxon>
        <taxon>Alteromonadales</taxon>
        <taxon>Alteromonadaceae</taxon>
        <taxon>Neptunicella</taxon>
    </lineage>
</organism>
<reference evidence="2" key="1">
    <citation type="journal article" date="2018" name="Int. J. Syst. Evol. Microbiol.">
        <title>Neptunicella marina gen. nov., sp. nov., isolated from surface seawater.</title>
        <authorList>
            <person name="Liu X."/>
            <person name="Lai Q."/>
            <person name="Du Y."/>
            <person name="Zhang X."/>
            <person name="Liu Z."/>
            <person name="Sun F."/>
            <person name="Shao Z."/>
        </authorList>
    </citation>
    <scope>NUCLEOTIDE SEQUENCE</scope>
    <source>
        <strain evidence="2">S27-2</strain>
    </source>
</reference>
<feature type="chain" id="PRO_5035307977" evidence="1">
    <location>
        <begin position="24"/>
        <end position="292"/>
    </location>
</feature>
<feature type="signal peptide" evidence="1">
    <location>
        <begin position="1"/>
        <end position="23"/>
    </location>
</feature>
<dbReference type="AlphaFoldDB" id="A0A8J6IWR2"/>